<dbReference type="EMBL" id="KK198759">
    <property type="protein sequence ID" value="KCW63704.1"/>
    <property type="molecule type" value="Genomic_DNA"/>
</dbReference>
<dbReference type="InParanoid" id="A0A059BCE0"/>
<gene>
    <name evidence="3" type="ORF">EUGRSUZ_G01355</name>
</gene>
<feature type="domain" description="Disease resistance protein At4g27190-like leucine-rich repeats" evidence="2">
    <location>
        <begin position="443"/>
        <end position="589"/>
    </location>
</feature>
<keyword evidence="1" id="KW-0611">Plant defense</keyword>
<organism evidence="3">
    <name type="scientific">Eucalyptus grandis</name>
    <name type="common">Flooded gum</name>
    <dbReference type="NCBI Taxonomy" id="71139"/>
    <lineage>
        <taxon>Eukaryota</taxon>
        <taxon>Viridiplantae</taxon>
        <taxon>Streptophyta</taxon>
        <taxon>Embryophyta</taxon>
        <taxon>Tracheophyta</taxon>
        <taxon>Spermatophyta</taxon>
        <taxon>Magnoliopsida</taxon>
        <taxon>eudicotyledons</taxon>
        <taxon>Gunneridae</taxon>
        <taxon>Pentapetalae</taxon>
        <taxon>rosids</taxon>
        <taxon>malvids</taxon>
        <taxon>Myrtales</taxon>
        <taxon>Myrtaceae</taxon>
        <taxon>Myrtoideae</taxon>
        <taxon>Eucalypteae</taxon>
        <taxon>Eucalyptus</taxon>
    </lineage>
</organism>
<feature type="domain" description="Disease resistance protein At4g27190-like leucine-rich repeats" evidence="2">
    <location>
        <begin position="76"/>
        <end position="177"/>
    </location>
</feature>
<dbReference type="Gramene" id="KCW63704">
    <property type="protein sequence ID" value="KCW63704"/>
    <property type="gene ID" value="EUGRSUZ_G01355"/>
</dbReference>
<dbReference type="Gene3D" id="3.80.10.10">
    <property type="entry name" value="Ribonuclease Inhibitor"/>
    <property type="match status" value="1"/>
</dbReference>
<dbReference type="PANTHER" id="PTHR33463:SF203">
    <property type="entry name" value="AAA+ ATPASE DOMAIN-CONTAINING PROTEIN"/>
    <property type="match status" value="1"/>
</dbReference>
<feature type="domain" description="Disease resistance protein At4g27190-like leucine-rich repeats" evidence="2">
    <location>
        <begin position="269"/>
        <end position="393"/>
    </location>
</feature>
<dbReference type="OMA" id="IAQCPKM"/>
<dbReference type="InterPro" id="IPR032675">
    <property type="entry name" value="LRR_dom_sf"/>
</dbReference>
<accession>A0A059BCE0</accession>
<evidence type="ECO:0000259" key="2">
    <source>
        <dbReference type="Pfam" id="PF23247"/>
    </source>
</evidence>
<evidence type="ECO:0000256" key="1">
    <source>
        <dbReference type="ARBA" id="ARBA00022821"/>
    </source>
</evidence>
<dbReference type="PANTHER" id="PTHR33463">
    <property type="entry name" value="NB-ARC DOMAIN-CONTAINING PROTEIN-RELATED"/>
    <property type="match status" value="1"/>
</dbReference>
<dbReference type="AlphaFoldDB" id="A0A059BCE0"/>
<protein>
    <recommendedName>
        <fullName evidence="2">Disease resistance protein At4g27190-like leucine-rich repeats domain-containing protein</fullName>
    </recommendedName>
</protein>
<name>A0A059BCE0_EUCGR</name>
<sequence>MEGVIGEEEVQGSIVEKITFSNLDRMKLECLPNLTSFLSGKNHMLECPRLVNLSIAQCPKMRSLTWQSLIEIDDNTSSLFTLQKTLQVHDCESLEEIFDLEGLEGVERTWVLPSFMTLDLVNLPKLRRLWNKDLQGMLCFSTLQGLTLYKCSNLRHAFTRSMAQCLATLQWMEIKECSQMEGVIGEEKGQGSTVEKITFSNLDWIKLECLPNLTSFFLGKNHILECPRVVDLSIAQCPKMRSLTWQSLMEIDDGTLSLFTPQVVFPSLEELCITDIGYIKMIWDNHVALSFPRHFRHLKTLDVSHCIELSNMFTLTMIGNLVELTKLRISNCKMLTEIISDDGCKEGPIVTFKQLKYMELEELIGLTCFSSGRYTLSFPLLEDVIVIGCLNMKFFSEAPIRAPKLKPKRAQVSTEMWFWEKKIRMSMQNMSIDTATVDGVEFMHLSGFSELTENWHSKLIPSKSSWQLKSLVVDKCPSFLNAISFRLMLVLDKINTLQVQDCESLEEIFNLEGPKAIKGTQVLPQLWCLNLVNLPKLMRLWNKDLQGTLCFSSLSYLTLCNCSNLRHALSPSMARCLPTLQWMEIRKCDQMEGVMVEEEGEGSGLEQITFLRLHWMELEHLPNLTSFFSGTNHTLECPRLQELTIAHCPKIITFTWQSLMKIEQGISSPFTTQVPFPRVKSMVFCHMDNSRKTWVDGSQHLWKAKDLVKLRVEFHVTEEIGLPTIT</sequence>
<evidence type="ECO:0000313" key="3">
    <source>
        <dbReference type="EMBL" id="KCW63704.1"/>
    </source>
</evidence>
<reference evidence="3" key="1">
    <citation type="submission" date="2013-07" db="EMBL/GenBank/DDBJ databases">
        <title>The genome of Eucalyptus grandis.</title>
        <authorList>
            <person name="Schmutz J."/>
            <person name="Hayes R."/>
            <person name="Myburg A."/>
            <person name="Tuskan G."/>
            <person name="Grattapaglia D."/>
            <person name="Rokhsar D.S."/>
        </authorList>
    </citation>
    <scope>NUCLEOTIDE SEQUENCE</scope>
    <source>
        <tissue evidence="3">Leaf extractions</tissue>
    </source>
</reference>
<dbReference type="SUPFAM" id="SSF52047">
    <property type="entry name" value="RNI-like"/>
    <property type="match status" value="1"/>
</dbReference>
<proteinExistence type="predicted"/>
<dbReference type="SUPFAM" id="SSF52058">
    <property type="entry name" value="L domain-like"/>
    <property type="match status" value="1"/>
</dbReference>
<dbReference type="InterPro" id="IPR050905">
    <property type="entry name" value="Plant_NBS-LRR"/>
</dbReference>
<dbReference type="InterPro" id="IPR057135">
    <property type="entry name" value="At4g27190-like_LRR"/>
</dbReference>
<dbReference type="Pfam" id="PF23247">
    <property type="entry name" value="LRR_RPS2"/>
    <property type="match status" value="3"/>
</dbReference>